<evidence type="ECO:0000256" key="1">
    <source>
        <dbReference type="SAM" id="MobiDB-lite"/>
    </source>
</evidence>
<keyword evidence="3" id="KW-1185">Reference proteome</keyword>
<dbReference type="Proteomes" id="UP001500994">
    <property type="component" value="Unassembled WGS sequence"/>
</dbReference>
<comment type="caution">
    <text evidence="2">The sequence shown here is derived from an EMBL/GenBank/DDBJ whole genome shotgun (WGS) entry which is preliminary data.</text>
</comment>
<sequence>MAVLTTASCTAADTSVPGAEPATRSSAVSPTPHPGKSRADVTADLRAAGDGLGTYKDMNSHHTPGSCMVSAWRLSRQVPTTEQAEPAAERLQRRGWKLDKKKGESASLTSGDWIAALAPGPIPEEFRAELAPHEGVLIFTAMGKCVRRP</sequence>
<protein>
    <recommendedName>
        <fullName evidence="4">Lipoprotein</fullName>
    </recommendedName>
</protein>
<accession>A0ABN3S280</accession>
<proteinExistence type="predicted"/>
<feature type="compositionally biased region" description="Polar residues" evidence="1">
    <location>
        <begin position="1"/>
        <end position="13"/>
    </location>
</feature>
<organism evidence="2 3">
    <name type="scientific">Streptomyces lunalinharesii</name>
    <dbReference type="NCBI Taxonomy" id="333384"/>
    <lineage>
        <taxon>Bacteria</taxon>
        <taxon>Bacillati</taxon>
        <taxon>Actinomycetota</taxon>
        <taxon>Actinomycetes</taxon>
        <taxon>Kitasatosporales</taxon>
        <taxon>Streptomycetaceae</taxon>
        <taxon>Streptomyces</taxon>
    </lineage>
</organism>
<name>A0ABN3S280_9ACTN</name>
<feature type="region of interest" description="Disordered" evidence="1">
    <location>
        <begin position="78"/>
        <end position="103"/>
    </location>
</feature>
<evidence type="ECO:0000313" key="2">
    <source>
        <dbReference type="EMBL" id="GAA2663475.1"/>
    </source>
</evidence>
<evidence type="ECO:0000313" key="3">
    <source>
        <dbReference type="Proteomes" id="UP001500994"/>
    </source>
</evidence>
<evidence type="ECO:0008006" key="4">
    <source>
        <dbReference type="Google" id="ProtNLM"/>
    </source>
</evidence>
<feature type="region of interest" description="Disordered" evidence="1">
    <location>
        <begin position="1"/>
        <end position="41"/>
    </location>
</feature>
<dbReference type="EMBL" id="BAAARK010000009">
    <property type="protein sequence ID" value="GAA2663475.1"/>
    <property type="molecule type" value="Genomic_DNA"/>
</dbReference>
<reference evidence="2 3" key="1">
    <citation type="journal article" date="2019" name="Int. J. Syst. Evol. Microbiol.">
        <title>The Global Catalogue of Microorganisms (GCM) 10K type strain sequencing project: providing services to taxonomists for standard genome sequencing and annotation.</title>
        <authorList>
            <consortium name="The Broad Institute Genomics Platform"/>
            <consortium name="The Broad Institute Genome Sequencing Center for Infectious Disease"/>
            <person name="Wu L."/>
            <person name="Ma J."/>
        </authorList>
    </citation>
    <scope>NUCLEOTIDE SEQUENCE [LARGE SCALE GENOMIC DNA]</scope>
    <source>
        <strain evidence="2 3">JCM 16374</strain>
    </source>
</reference>
<feature type="compositionally biased region" description="Basic and acidic residues" evidence="1">
    <location>
        <begin position="87"/>
        <end position="103"/>
    </location>
</feature>
<gene>
    <name evidence="2" type="ORF">GCM10009864_34530</name>
</gene>